<evidence type="ECO:0000313" key="10">
    <source>
        <dbReference type="Proteomes" id="UP000245368"/>
    </source>
</evidence>
<feature type="transmembrane region" description="Helical" evidence="7">
    <location>
        <begin position="152"/>
        <end position="169"/>
    </location>
</feature>
<comment type="subcellular location">
    <subcellularLocation>
        <location evidence="1 7">Cell membrane</location>
        <topology evidence="1 7">Multi-pass membrane protein</topology>
    </subcellularLocation>
</comment>
<evidence type="ECO:0000256" key="7">
    <source>
        <dbReference type="RuleBase" id="RU363032"/>
    </source>
</evidence>
<name>A0A2Z3JUN4_9DEIO</name>
<dbReference type="Pfam" id="PF00528">
    <property type="entry name" value="BPD_transp_1"/>
    <property type="match status" value="1"/>
</dbReference>
<dbReference type="Gene3D" id="1.10.3720.10">
    <property type="entry name" value="MetI-like"/>
    <property type="match status" value="1"/>
</dbReference>
<keyword evidence="4 7" id="KW-0812">Transmembrane</keyword>
<evidence type="ECO:0000256" key="6">
    <source>
        <dbReference type="ARBA" id="ARBA00023136"/>
    </source>
</evidence>
<evidence type="ECO:0000313" key="9">
    <source>
        <dbReference type="EMBL" id="AWN24244.1"/>
    </source>
</evidence>
<reference evidence="9 10" key="1">
    <citation type="submission" date="2018-05" db="EMBL/GenBank/DDBJ databases">
        <title>Complete Genome Sequence of Deinococcus sp. strain 17bor-2.</title>
        <authorList>
            <person name="Srinivasan S."/>
        </authorList>
    </citation>
    <scope>NUCLEOTIDE SEQUENCE [LARGE SCALE GENOMIC DNA]</scope>
    <source>
        <strain evidence="9 10">17bor-2</strain>
    </source>
</reference>
<organism evidence="9 10">
    <name type="scientific">Deinococcus irradiatisoli</name>
    <dbReference type="NCBI Taxonomy" id="2202254"/>
    <lineage>
        <taxon>Bacteria</taxon>
        <taxon>Thermotogati</taxon>
        <taxon>Deinococcota</taxon>
        <taxon>Deinococci</taxon>
        <taxon>Deinococcales</taxon>
        <taxon>Deinococcaceae</taxon>
        <taxon>Deinococcus</taxon>
    </lineage>
</organism>
<dbReference type="KEGG" id="dez:DKM44_14230"/>
<feature type="transmembrane region" description="Helical" evidence="7">
    <location>
        <begin position="91"/>
        <end position="115"/>
    </location>
</feature>
<evidence type="ECO:0000256" key="3">
    <source>
        <dbReference type="ARBA" id="ARBA00022475"/>
    </source>
</evidence>
<dbReference type="OrthoDB" id="9797472at2"/>
<feature type="transmembrane region" description="Helical" evidence="7">
    <location>
        <begin position="200"/>
        <end position="221"/>
    </location>
</feature>
<dbReference type="InterPro" id="IPR025966">
    <property type="entry name" value="OppC_N"/>
</dbReference>
<keyword evidence="3" id="KW-1003">Cell membrane</keyword>
<keyword evidence="10" id="KW-1185">Reference proteome</keyword>
<dbReference type="GO" id="GO:0055085">
    <property type="term" value="P:transmembrane transport"/>
    <property type="evidence" value="ECO:0007669"/>
    <property type="project" value="InterPro"/>
</dbReference>
<dbReference type="Pfam" id="PF12911">
    <property type="entry name" value="OppC_N"/>
    <property type="match status" value="1"/>
</dbReference>
<dbReference type="AlphaFoldDB" id="A0A2Z3JUN4"/>
<feature type="transmembrane region" description="Helical" evidence="7">
    <location>
        <begin position="256"/>
        <end position="276"/>
    </location>
</feature>
<evidence type="ECO:0000259" key="8">
    <source>
        <dbReference type="PROSITE" id="PS50928"/>
    </source>
</evidence>
<dbReference type="InterPro" id="IPR000515">
    <property type="entry name" value="MetI-like"/>
</dbReference>
<dbReference type="PANTHER" id="PTHR43386">
    <property type="entry name" value="OLIGOPEPTIDE TRANSPORT SYSTEM PERMEASE PROTEIN APPC"/>
    <property type="match status" value="1"/>
</dbReference>
<evidence type="ECO:0000256" key="5">
    <source>
        <dbReference type="ARBA" id="ARBA00022989"/>
    </source>
</evidence>
<dbReference type="GO" id="GO:0005886">
    <property type="term" value="C:plasma membrane"/>
    <property type="evidence" value="ECO:0007669"/>
    <property type="project" value="UniProtKB-SubCell"/>
</dbReference>
<dbReference type="CDD" id="cd06261">
    <property type="entry name" value="TM_PBP2"/>
    <property type="match status" value="1"/>
</dbReference>
<dbReference type="PROSITE" id="PS50928">
    <property type="entry name" value="ABC_TM1"/>
    <property type="match status" value="1"/>
</dbReference>
<feature type="domain" description="ABC transmembrane type-1" evidence="8">
    <location>
        <begin position="87"/>
        <end position="276"/>
    </location>
</feature>
<protein>
    <submittedName>
        <fullName evidence="9">Peptide ABC transporter permease</fullName>
    </submittedName>
</protein>
<comment type="similarity">
    <text evidence="7">Belongs to the binding-protein-dependent transport system permease family.</text>
</comment>
<keyword evidence="6 7" id="KW-0472">Membrane</keyword>
<dbReference type="PANTHER" id="PTHR43386:SF25">
    <property type="entry name" value="PEPTIDE ABC TRANSPORTER PERMEASE PROTEIN"/>
    <property type="match status" value="1"/>
</dbReference>
<proteinExistence type="inferred from homology"/>
<keyword evidence="5 7" id="KW-1133">Transmembrane helix</keyword>
<evidence type="ECO:0000256" key="1">
    <source>
        <dbReference type="ARBA" id="ARBA00004651"/>
    </source>
</evidence>
<sequence length="290" mass="30736">MQMNVSSVAAPRRKMSAPMRRFIRNKLAVLGAVVLLFFALAAVFAPWLASDPSAVSFTDLRAAPSRAHWFGADDLGRDIFARVVYGARVSLSAGLISVVMALLSGTAIGLIAGYLRGWVDDVLMRVVDAMLALPFLVLAIALAAILGPSLQNTMIAIAIVSAPVFARITRGEVLAQRERDYVQAAQALGAKDGRLILRHLLPNISGALIVQTSLAVANAILAESSLSFLGLGIQPPTPSWGSMLNAARGYLTDAPWMAFFPGAAIFLAVLAFNLLGDGIREALDPRGRTS</sequence>
<dbReference type="SUPFAM" id="SSF161098">
    <property type="entry name" value="MetI-like"/>
    <property type="match status" value="1"/>
</dbReference>
<dbReference type="EMBL" id="CP029494">
    <property type="protein sequence ID" value="AWN24244.1"/>
    <property type="molecule type" value="Genomic_DNA"/>
</dbReference>
<gene>
    <name evidence="9" type="ORF">DKM44_14230</name>
</gene>
<keyword evidence="2 7" id="KW-0813">Transport</keyword>
<accession>A0A2Z3JUN4</accession>
<dbReference type="InterPro" id="IPR035906">
    <property type="entry name" value="MetI-like_sf"/>
</dbReference>
<evidence type="ECO:0000256" key="2">
    <source>
        <dbReference type="ARBA" id="ARBA00022448"/>
    </source>
</evidence>
<dbReference type="Proteomes" id="UP000245368">
    <property type="component" value="Chromosome"/>
</dbReference>
<evidence type="ECO:0000256" key="4">
    <source>
        <dbReference type="ARBA" id="ARBA00022692"/>
    </source>
</evidence>
<feature type="transmembrane region" description="Helical" evidence="7">
    <location>
        <begin position="127"/>
        <end position="146"/>
    </location>
</feature>
<dbReference type="InterPro" id="IPR050366">
    <property type="entry name" value="BP-dependent_transpt_permease"/>
</dbReference>